<organism evidence="2 3">
    <name type="scientific">Scleroderma citrinum Foug A</name>
    <dbReference type="NCBI Taxonomy" id="1036808"/>
    <lineage>
        <taxon>Eukaryota</taxon>
        <taxon>Fungi</taxon>
        <taxon>Dikarya</taxon>
        <taxon>Basidiomycota</taxon>
        <taxon>Agaricomycotina</taxon>
        <taxon>Agaricomycetes</taxon>
        <taxon>Agaricomycetidae</taxon>
        <taxon>Boletales</taxon>
        <taxon>Sclerodermatineae</taxon>
        <taxon>Sclerodermataceae</taxon>
        <taxon>Scleroderma</taxon>
    </lineage>
</organism>
<feature type="domain" description="Fungal-type protein kinase" evidence="1">
    <location>
        <begin position="15"/>
        <end position="172"/>
    </location>
</feature>
<dbReference type="Proteomes" id="UP000053989">
    <property type="component" value="Unassembled WGS sequence"/>
</dbReference>
<dbReference type="Pfam" id="PF17667">
    <property type="entry name" value="Pkinase_fungal"/>
    <property type="match status" value="1"/>
</dbReference>
<dbReference type="STRING" id="1036808.A0A0C3DCD3"/>
<reference evidence="3" key="2">
    <citation type="submission" date="2015-01" db="EMBL/GenBank/DDBJ databases">
        <title>Evolutionary Origins and Diversification of the Mycorrhizal Mutualists.</title>
        <authorList>
            <consortium name="DOE Joint Genome Institute"/>
            <consortium name="Mycorrhizal Genomics Consortium"/>
            <person name="Kohler A."/>
            <person name="Kuo A."/>
            <person name="Nagy L.G."/>
            <person name="Floudas D."/>
            <person name="Copeland A."/>
            <person name="Barry K.W."/>
            <person name="Cichocki N."/>
            <person name="Veneault-Fourrey C."/>
            <person name="LaButti K."/>
            <person name="Lindquist E.A."/>
            <person name="Lipzen A."/>
            <person name="Lundell T."/>
            <person name="Morin E."/>
            <person name="Murat C."/>
            <person name="Riley R."/>
            <person name="Ohm R."/>
            <person name="Sun H."/>
            <person name="Tunlid A."/>
            <person name="Henrissat B."/>
            <person name="Grigoriev I.V."/>
            <person name="Hibbett D.S."/>
            <person name="Martin F."/>
        </authorList>
    </citation>
    <scope>NUCLEOTIDE SEQUENCE [LARGE SCALE GENOMIC DNA]</scope>
    <source>
        <strain evidence="3">Foug A</strain>
    </source>
</reference>
<evidence type="ECO:0000259" key="1">
    <source>
        <dbReference type="Pfam" id="PF17667"/>
    </source>
</evidence>
<dbReference type="OrthoDB" id="2668560at2759"/>
<dbReference type="AlphaFoldDB" id="A0A0C3DCD3"/>
<sequence>MLLGIPPEVSVLENLCYENRLHSRATFFECRIDITWFSCDREFFNAMMGALVGHFNGFVHRKVLQCDISDTNVWMRIPSPEPEFIVPDWPSDKRPRWYPKWTGLLGDWGYATDISGKTSSERDHSCFITGTFPFQAQQIMGWDAKLVWAGEFTGHSIQHNLEAFMWLMWVLCISLDGPF</sequence>
<reference evidence="2 3" key="1">
    <citation type="submission" date="2014-04" db="EMBL/GenBank/DDBJ databases">
        <authorList>
            <consortium name="DOE Joint Genome Institute"/>
            <person name="Kuo A."/>
            <person name="Kohler A."/>
            <person name="Nagy L.G."/>
            <person name="Floudas D."/>
            <person name="Copeland A."/>
            <person name="Barry K.W."/>
            <person name="Cichocki N."/>
            <person name="Veneault-Fourrey C."/>
            <person name="LaButti K."/>
            <person name="Lindquist E.A."/>
            <person name="Lipzen A."/>
            <person name="Lundell T."/>
            <person name="Morin E."/>
            <person name="Murat C."/>
            <person name="Sun H."/>
            <person name="Tunlid A."/>
            <person name="Henrissat B."/>
            <person name="Grigoriev I.V."/>
            <person name="Hibbett D.S."/>
            <person name="Martin F."/>
            <person name="Nordberg H.P."/>
            <person name="Cantor M.N."/>
            <person name="Hua S.X."/>
        </authorList>
    </citation>
    <scope>NUCLEOTIDE SEQUENCE [LARGE SCALE GENOMIC DNA]</scope>
    <source>
        <strain evidence="2 3">Foug A</strain>
    </source>
</reference>
<keyword evidence="3" id="KW-1185">Reference proteome</keyword>
<proteinExistence type="predicted"/>
<protein>
    <recommendedName>
        <fullName evidence="1">Fungal-type protein kinase domain-containing protein</fullName>
    </recommendedName>
</protein>
<feature type="non-terminal residue" evidence="2">
    <location>
        <position position="179"/>
    </location>
</feature>
<dbReference type="InterPro" id="IPR040976">
    <property type="entry name" value="Pkinase_fungal"/>
</dbReference>
<evidence type="ECO:0000313" key="3">
    <source>
        <dbReference type="Proteomes" id="UP000053989"/>
    </source>
</evidence>
<dbReference type="EMBL" id="KN822172">
    <property type="protein sequence ID" value="KIM53736.1"/>
    <property type="molecule type" value="Genomic_DNA"/>
</dbReference>
<accession>A0A0C3DCD3</accession>
<gene>
    <name evidence="2" type="ORF">SCLCIDRAFT_138385</name>
</gene>
<dbReference type="HOGENOM" id="CLU_103200_0_0_1"/>
<name>A0A0C3DCD3_9AGAM</name>
<evidence type="ECO:0000313" key="2">
    <source>
        <dbReference type="EMBL" id="KIM53736.1"/>
    </source>
</evidence>
<dbReference type="InParanoid" id="A0A0C3DCD3"/>